<dbReference type="OrthoDB" id="5153425at2"/>
<keyword evidence="1" id="KW-0472">Membrane</keyword>
<dbReference type="RefSeq" id="WP_083371221.1">
    <property type="nucleotide sequence ID" value="NZ_LT629776.1"/>
</dbReference>
<keyword evidence="3" id="KW-1185">Reference proteome</keyword>
<keyword evidence="1" id="KW-0812">Transmembrane</keyword>
<feature type="transmembrane region" description="Helical" evidence="1">
    <location>
        <begin position="12"/>
        <end position="29"/>
    </location>
</feature>
<evidence type="ECO:0000313" key="2">
    <source>
        <dbReference type="EMBL" id="SDR83170.1"/>
    </source>
</evidence>
<dbReference type="EMBL" id="LT629776">
    <property type="protein sequence ID" value="SDR83170.1"/>
    <property type="molecule type" value="Genomic_DNA"/>
</dbReference>
<evidence type="ECO:0000256" key="1">
    <source>
        <dbReference type="SAM" id="Phobius"/>
    </source>
</evidence>
<feature type="transmembrane region" description="Helical" evidence="1">
    <location>
        <begin position="194"/>
        <end position="216"/>
    </location>
</feature>
<proteinExistence type="predicted"/>
<feature type="transmembrane region" description="Helical" evidence="1">
    <location>
        <begin position="41"/>
        <end position="64"/>
    </location>
</feature>
<reference evidence="2 3" key="1">
    <citation type="submission" date="2016-10" db="EMBL/GenBank/DDBJ databases">
        <authorList>
            <person name="de Groot N.N."/>
        </authorList>
    </citation>
    <scope>NUCLEOTIDE SEQUENCE [LARGE SCALE GENOMIC DNA]</scope>
    <source>
        <strain evidence="2 3">DSM 22126</strain>
    </source>
</reference>
<protein>
    <recommendedName>
        <fullName evidence="4">ABC-type transport system involved in multi-copper enzyme maturation, permease component</fullName>
    </recommendedName>
</protein>
<feature type="transmembrane region" description="Helical" evidence="1">
    <location>
        <begin position="152"/>
        <end position="174"/>
    </location>
</feature>
<sequence length="413" mass="42134">MTAIRAWALRSSAGWLFGGLCVIVAAVIVSRSGWQWQGQWAVSWGAGTSIVLSPLLAGVVAFDVHRFLTPGLRLLTASAQRGARSVVALVVVLTVAAAVPWFAGMSTTSVRAAATGAPPLMTTWLVYVALGVAVLGAAASVGLLVGTLVPHLLAGPAAAALVYVGPILVLPLGLQGILSVGGATGPTYGMVPNPTVVAATIAVNLSLMVLCSVAALGRLGLRPSSGKALPIALVIVLAVSLVALVGSDPRTHSLTGTTDVVCTGTSPETCGPTDASAVLEVASRDLEDASSRLTAAGFTFPDEYALDAPTMPADETRGLLFVDPTTLQGDHMSEWDRGLTLATPAACPEFYGDAVPVELLDAQAALSLWFVAALSTSEDIAPTDPDTVAAVSTLDALRACDSSALPDWDYATR</sequence>
<dbReference type="eggNOG" id="ENOG50348CG">
    <property type="taxonomic scope" value="Bacteria"/>
</dbReference>
<feature type="transmembrane region" description="Helical" evidence="1">
    <location>
        <begin position="228"/>
        <end position="246"/>
    </location>
</feature>
<dbReference type="Proteomes" id="UP000185663">
    <property type="component" value="Chromosome I"/>
</dbReference>
<dbReference type="STRING" id="545619.SAMN04489860_0170"/>
<name>A0A1H1M932_9CELL</name>
<evidence type="ECO:0000313" key="3">
    <source>
        <dbReference type="Proteomes" id="UP000185663"/>
    </source>
</evidence>
<evidence type="ECO:0008006" key="4">
    <source>
        <dbReference type="Google" id="ProtNLM"/>
    </source>
</evidence>
<feature type="transmembrane region" description="Helical" evidence="1">
    <location>
        <begin position="85"/>
        <end position="104"/>
    </location>
</feature>
<organism evidence="2 3">
    <name type="scientific">Paraoerskovia marina</name>
    <dbReference type="NCBI Taxonomy" id="545619"/>
    <lineage>
        <taxon>Bacteria</taxon>
        <taxon>Bacillati</taxon>
        <taxon>Actinomycetota</taxon>
        <taxon>Actinomycetes</taxon>
        <taxon>Micrococcales</taxon>
        <taxon>Cellulomonadaceae</taxon>
        <taxon>Paraoerskovia</taxon>
    </lineage>
</organism>
<keyword evidence="1" id="KW-1133">Transmembrane helix</keyword>
<gene>
    <name evidence="2" type="ORF">SAMN04489860_0170</name>
</gene>
<dbReference type="AlphaFoldDB" id="A0A1H1M932"/>
<feature type="transmembrane region" description="Helical" evidence="1">
    <location>
        <begin position="124"/>
        <end position="145"/>
    </location>
</feature>
<accession>A0A1H1M932</accession>